<evidence type="ECO:0000256" key="4">
    <source>
        <dbReference type="ARBA" id="ARBA00023163"/>
    </source>
</evidence>
<dbReference type="FunFam" id="1.10.10.60:FF:000009">
    <property type="entry name" value="transcription factor MYB1R1"/>
    <property type="match status" value="1"/>
</dbReference>
<dbReference type="InterPro" id="IPR006447">
    <property type="entry name" value="Myb_dom_plants"/>
</dbReference>
<dbReference type="NCBIfam" id="TIGR01557">
    <property type="entry name" value="myb_SHAQKYF"/>
    <property type="match status" value="1"/>
</dbReference>
<dbReference type="InterPro" id="IPR052245">
    <property type="entry name" value="Plant_Stress_Dev_TF"/>
</dbReference>
<dbReference type="SUPFAM" id="SSF46689">
    <property type="entry name" value="Homeodomain-like"/>
    <property type="match status" value="1"/>
</dbReference>
<keyword evidence="4" id="KW-0804">Transcription</keyword>
<evidence type="ECO:0000313" key="11">
    <source>
        <dbReference type="RefSeq" id="XP_018451739.1"/>
    </source>
</evidence>
<dbReference type="GO" id="GO:0006355">
    <property type="term" value="P:regulation of DNA-templated transcription"/>
    <property type="evidence" value="ECO:0007669"/>
    <property type="project" value="UniProtKB-ARBA"/>
</dbReference>
<dbReference type="GO" id="GO:0009739">
    <property type="term" value="P:response to gibberellin"/>
    <property type="evidence" value="ECO:0007669"/>
    <property type="project" value="TreeGrafter"/>
</dbReference>
<feature type="domain" description="Myb-like" evidence="7">
    <location>
        <begin position="90"/>
        <end position="142"/>
    </location>
</feature>
<evidence type="ECO:0000256" key="6">
    <source>
        <dbReference type="SAM" id="MobiDB-lite"/>
    </source>
</evidence>
<dbReference type="InterPro" id="IPR017884">
    <property type="entry name" value="SANT_dom"/>
</dbReference>
<dbReference type="GO" id="GO:0009723">
    <property type="term" value="P:response to ethylene"/>
    <property type="evidence" value="ECO:0007669"/>
    <property type="project" value="TreeGrafter"/>
</dbReference>
<dbReference type="InterPro" id="IPR009057">
    <property type="entry name" value="Homeodomain-like_sf"/>
</dbReference>
<dbReference type="PANTHER" id="PTHR44191:SF85">
    <property type="entry name" value="(RAPE) HYPOTHETICAL PROTEIN"/>
    <property type="match status" value="1"/>
</dbReference>
<dbReference type="Pfam" id="PF00249">
    <property type="entry name" value="Myb_DNA-binding"/>
    <property type="match status" value="1"/>
</dbReference>
<dbReference type="PROSITE" id="PS51293">
    <property type="entry name" value="SANT"/>
    <property type="match status" value="1"/>
</dbReference>
<accession>A0A6J0KXA4</accession>
<reference evidence="10" key="1">
    <citation type="journal article" date="2019" name="Database">
        <title>The radish genome database (RadishGD): an integrated information resource for radish genomics.</title>
        <authorList>
            <person name="Yu H.J."/>
            <person name="Baek S."/>
            <person name="Lee Y.J."/>
            <person name="Cho A."/>
            <person name="Mun J.H."/>
        </authorList>
    </citation>
    <scope>NUCLEOTIDE SEQUENCE [LARGE SCALE GENOMIC DNA]</scope>
    <source>
        <strain evidence="10">cv. WK10039</strain>
    </source>
</reference>
<dbReference type="Proteomes" id="UP000504610">
    <property type="component" value="Chromosome 8"/>
</dbReference>
<dbReference type="GO" id="GO:0003677">
    <property type="term" value="F:DNA binding"/>
    <property type="evidence" value="ECO:0007669"/>
    <property type="project" value="UniProtKB-KW"/>
</dbReference>
<evidence type="ECO:0000313" key="12">
    <source>
        <dbReference type="RefSeq" id="XP_018451740.1"/>
    </source>
</evidence>
<dbReference type="RefSeq" id="XP_018451739.1">
    <property type="nucleotide sequence ID" value="XM_018596237.2"/>
</dbReference>
<dbReference type="OrthoDB" id="118550at2759"/>
<dbReference type="PROSITE" id="PS51294">
    <property type="entry name" value="HTH_MYB"/>
    <property type="match status" value="1"/>
</dbReference>
<gene>
    <name evidence="11 12" type="primary">LOC108823010</name>
</gene>
<evidence type="ECO:0000259" key="8">
    <source>
        <dbReference type="PROSITE" id="PS51293"/>
    </source>
</evidence>
<protein>
    <submittedName>
        <fullName evidence="11 12">Transcription factor MYB1R1</fullName>
    </submittedName>
</protein>
<evidence type="ECO:0000256" key="1">
    <source>
        <dbReference type="ARBA" id="ARBA00004123"/>
    </source>
</evidence>
<evidence type="ECO:0000313" key="10">
    <source>
        <dbReference type="Proteomes" id="UP000504610"/>
    </source>
</evidence>
<evidence type="ECO:0000259" key="9">
    <source>
        <dbReference type="PROSITE" id="PS51294"/>
    </source>
</evidence>
<name>A0A6J0KXA4_RAPSA</name>
<dbReference type="PROSITE" id="PS50090">
    <property type="entry name" value="MYB_LIKE"/>
    <property type="match status" value="1"/>
</dbReference>
<evidence type="ECO:0000256" key="2">
    <source>
        <dbReference type="ARBA" id="ARBA00023015"/>
    </source>
</evidence>
<dbReference type="GO" id="GO:0005634">
    <property type="term" value="C:nucleus"/>
    <property type="evidence" value="ECO:0007669"/>
    <property type="project" value="UniProtKB-SubCell"/>
</dbReference>
<evidence type="ECO:0000256" key="3">
    <source>
        <dbReference type="ARBA" id="ARBA00023125"/>
    </source>
</evidence>
<dbReference type="Gene3D" id="1.10.10.60">
    <property type="entry name" value="Homeodomain-like"/>
    <property type="match status" value="1"/>
</dbReference>
<evidence type="ECO:0000259" key="7">
    <source>
        <dbReference type="PROSITE" id="PS50090"/>
    </source>
</evidence>
<dbReference type="RefSeq" id="XP_018451740.1">
    <property type="nucleotide sequence ID" value="XM_018596238.2"/>
</dbReference>
<keyword evidence="3" id="KW-0238">DNA-binding</keyword>
<dbReference type="PANTHER" id="PTHR44191">
    <property type="entry name" value="TRANSCRIPTION FACTOR KUA1"/>
    <property type="match status" value="1"/>
</dbReference>
<dbReference type="AlphaFoldDB" id="A0A6J0KXA4"/>
<reference evidence="11 12" key="2">
    <citation type="submission" date="2025-04" db="UniProtKB">
        <authorList>
            <consortium name="RefSeq"/>
        </authorList>
    </citation>
    <scope>IDENTIFICATION</scope>
    <source>
        <tissue evidence="11 12">Leaf</tissue>
    </source>
</reference>
<dbReference type="SMART" id="SM00717">
    <property type="entry name" value="SANT"/>
    <property type="match status" value="1"/>
</dbReference>
<organism evidence="10 11">
    <name type="scientific">Raphanus sativus</name>
    <name type="common">Radish</name>
    <name type="synonym">Raphanus raphanistrum var. sativus</name>
    <dbReference type="NCBI Taxonomy" id="3726"/>
    <lineage>
        <taxon>Eukaryota</taxon>
        <taxon>Viridiplantae</taxon>
        <taxon>Streptophyta</taxon>
        <taxon>Embryophyta</taxon>
        <taxon>Tracheophyta</taxon>
        <taxon>Spermatophyta</taxon>
        <taxon>Magnoliopsida</taxon>
        <taxon>eudicotyledons</taxon>
        <taxon>Gunneridae</taxon>
        <taxon>Pentapetalae</taxon>
        <taxon>rosids</taxon>
        <taxon>malvids</taxon>
        <taxon>Brassicales</taxon>
        <taxon>Brassicaceae</taxon>
        <taxon>Brassiceae</taxon>
        <taxon>Raphanus</taxon>
    </lineage>
</organism>
<keyword evidence="5" id="KW-0539">Nucleus</keyword>
<dbReference type="InterPro" id="IPR001005">
    <property type="entry name" value="SANT/Myb"/>
</dbReference>
<proteinExistence type="predicted"/>
<feature type="region of interest" description="Disordered" evidence="6">
    <location>
        <begin position="1"/>
        <end position="20"/>
    </location>
</feature>
<keyword evidence="10" id="KW-1185">Reference proteome</keyword>
<dbReference type="KEGG" id="rsz:108823010"/>
<comment type="subcellular location">
    <subcellularLocation>
        <location evidence="1">Nucleus</location>
    </subcellularLocation>
</comment>
<sequence length="278" mass="30141">MAAVSSSSETGGGGGGTGTAEKGEIMLFGVRVVVDPMRKCVSLNNLSDYEKSSPDEEIPKIGDGEADVTAAAAGYASANDAVQIPSSGNRERKRGIAWTEDEHKRFLLGLKKVGKGDWKGISRNFVKSRTPTQVASHAQKYFLRRTNLNRRRRRSSLFDITTETVTGMHMEQDQGHHPQDVSSLPETNICSGQQAMQVFTQVAVVPTRTENAPQIVPVTFQANPPFNLNTDAAEVPAPLSLNLSLSFNNLNEQSNSRHSAFTMMPSFSDGDSNSIRVA</sequence>
<dbReference type="CDD" id="cd00167">
    <property type="entry name" value="SANT"/>
    <property type="match status" value="1"/>
</dbReference>
<keyword evidence="2" id="KW-0805">Transcription regulation</keyword>
<feature type="domain" description="HTH myb-type" evidence="9">
    <location>
        <begin position="90"/>
        <end position="146"/>
    </location>
</feature>
<feature type="domain" description="SANT" evidence="8">
    <location>
        <begin position="98"/>
        <end position="146"/>
    </location>
</feature>
<dbReference type="GeneID" id="108823010"/>
<evidence type="ECO:0000256" key="5">
    <source>
        <dbReference type="ARBA" id="ARBA00023242"/>
    </source>
</evidence>
<dbReference type="InterPro" id="IPR017930">
    <property type="entry name" value="Myb_dom"/>
</dbReference>